<evidence type="ECO:0000313" key="3">
    <source>
        <dbReference type="Proteomes" id="UP001165121"/>
    </source>
</evidence>
<proteinExistence type="predicted"/>
<protein>
    <submittedName>
        <fullName evidence="2">Unnamed protein product</fullName>
    </submittedName>
</protein>
<sequence>MNEAERCAKQKQTGIYFRTERSRSKGQGDRKRNDTKIHGGDSAQYRSKCRKVERNGGRQAGKGGAAKQNTGKRATSSAPTGGCLKCKGDHWLVHCPTASADEKKELLQKMQDRRDSNKAPKWSGRDAGRLKRIKDCLSKHDKNIVLEERLFMPYCADTGADKSIISVLKLKEFEKLGGHGKTTKLARRIVCETVGKHEILAQRSVLLQIMLHTAAGPVRPVKPYEVLVIDDDEDEFILGEDILNDLGISRQQQDRLLLRPLDDENFMWSTLDTISAAQHKFGDKSELSRLDEGDDGVRRKDSRLWVPPEATNPLRCLCIIAHCVPQGHRGRDAMLAHLRHIFYVPHLRQCVDRFLASRLLCHHVKGGCTWINGSEERGNRDILQVLRLLILDYKVNHRDWPRLIPIVQASLNHTAVPSLAGKTLGPLFTGLQPPSPLQAVFLGPDVTPSVHPARTSAGIESSLAQLRASVRDMHQAVKDARLKQTLLNKKRERGENMVNSNVGDYVLQVDEKRQTKLLVTWVGPYAVTAAHAHNVFTVKQLVTGEELDVHASRLKFFADKDLEVTEELLALILQGLEAIEDSWEHLAALYDTVSALVQANVAEANDSELESHLKALEGSRKRR</sequence>
<dbReference type="AlphaFoldDB" id="A0A9W7D9V4"/>
<dbReference type="Proteomes" id="UP001165121">
    <property type="component" value="Unassembled WGS sequence"/>
</dbReference>
<evidence type="ECO:0000256" key="1">
    <source>
        <dbReference type="SAM" id="MobiDB-lite"/>
    </source>
</evidence>
<organism evidence="2 3">
    <name type="scientific">Phytophthora fragariaefolia</name>
    <dbReference type="NCBI Taxonomy" id="1490495"/>
    <lineage>
        <taxon>Eukaryota</taxon>
        <taxon>Sar</taxon>
        <taxon>Stramenopiles</taxon>
        <taxon>Oomycota</taxon>
        <taxon>Peronosporomycetes</taxon>
        <taxon>Peronosporales</taxon>
        <taxon>Peronosporaceae</taxon>
        <taxon>Phytophthora</taxon>
    </lineage>
</organism>
<dbReference type="EMBL" id="BSXT01005168">
    <property type="protein sequence ID" value="GMF59946.1"/>
    <property type="molecule type" value="Genomic_DNA"/>
</dbReference>
<keyword evidence="3" id="KW-1185">Reference proteome</keyword>
<comment type="caution">
    <text evidence="2">The sequence shown here is derived from an EMBL/GenBank/DDBJ whole genome shotgun (WGS) entry which is preliminary data.</text>
</comment>
<feature type="region of interest" description="Disordered" evidence="1">
    <location>
        <begin position="1"/>
        <end position="79"/>
    </location>
</feature>
<accession>A0A9W7D9V4</accession>
<name>A0A9W7D9V4_9STRA</name>
<gene>
    <name evidence="2" type="ORF">Pfra01_002599800</name>
</gene>
<evidence type="ECO:0000313" key="2">
    <source>
        <dbReference type="EMBL" id="GMF59946.1"/>
    </source>
</evidence>
<feature type="compositionally biased region" description="Basic and acidic residues" evidence="1">
    <location>
        <begin position="18"/>
        <end position="39"/>
    </location>
</feature>
<reference evidence="2" key="1">
    <citation type="submission" date="2023-04" db="EMBL/GenBank/DDBJ databases">
        <title>Phytophthora fragariaefolia NBRC 109709.</title>
        <authorList>
            <person name="Ichikawa N."/>
            <person name="Sato H."/>
            <person name="Tonouchi N."/>
        </authorList>
    </citation>
    <scope>NUCLEOTIDE SEQUENCE</scope>
    <source>
        <strain evidence="2">NBRC 109709</strain>
    </source>
</reference>